<dbReference type="PANTHER" id="PTHR45649">
    <property type="entry name" value="AMINO-ACID PERMEASE BAT1"/>
    <property type="match status" value="1"/>
</dbReference>
<feature type="transmembrane region" description="Helical" evidence="7">
    <location>
        <begin position="503"/>
        <end position="525"/>
    </location>
</feature>
<dbReference type="STRING" id="1047168.A0A0F4G484"/>
<name>A0A0F4G484_9PEZI</name>
<reference evidence="8 9" key="1">
    <citation type="submission" date="2015-03" db="EMBL/GenBank/DDBJ databases">
        <title>RNA-seq based gene annotation and comparative genomics of four Zymoseptoria species reveal species-specific pathogenicity related genes and transposable element activity.</title>
        <authorList>
            <person name="Grandaubert J."/>
            <person name="Bhattacharyya A."/>
            <person name="Stukenbrock E.H."/>
        </authorList>
    </citation>
    <scope>NUCLEOTIDE SEQUENCE [LARGE SCALE GENOMIC DNA]</scope>
    <source>
        <strain evidence="8 9">Zb18110</strain>
    </source>
</reference>
<feature type="transmembrane region" description="Helical" evidence="7">
    <location>
        <begin position="96"/>
        <end position="120"/>
    </location>
</feature>
<evidence type="ECO:0000313" key="8">
    <source>
        <dbReference type="EMBL" id="KJX92148.1"/>
    </source>
</evidence>
<evidence type="ECO:0000256" key="1">
    <source>
        <dbReference type="ARBA" id="ARBA00004141"/>
    </source>
</evidence>
<feature type="transmembrane region" description="Helical" evidence="7">
    <location>
        <begin position="141"/>
        <end position="170"/>
    </location>
</feature>
<evidence type="ECO:0000256" key="6">
    <source>
        <dbReference type="SAM" id="MobiDB-lite"/>
    </source>
</evidence>
<dbReference type="Pfam" id="PF13520">
    <property type="entry name" value="AA_permease_2"/>
    <property type="match status" value="1"/>
</dbReference>
<feature type="transmembrane region" description="Helical" evidence="7">
    <location>
        <begin position="345"/>
        <end position="367"/>
    </location>
</feature>
<dbReference type="GO" id="GO:0016020">
    <property type="term" value="C:membrane"/>
    <property type="evidence" value="ECO:0007669"/>
    <property type="project" value="UniProtKB-SubCell"/>
</dbReference>
<evidence type="ECO:0000256" key="2">
    <source>
        <dbReference type="ARBA" id="ARBA00022448"/>
    </source>
</evidence>
<dbReference type="GO" id="GO:0022857">
    <property type="term" value="F:transmembrane transporter activity"/>
    <property type="evidence" value="ECO:0007669"/>
    <property type="project" value="InterPro"/>
</dbReference>
<comment type="subcellular location">
    <subcellularLocation>
        <location evidence="1">Membrane</location>
        <topology evidence="1">Multi-pass membrane protein</topology>
    </subcellularLocation>
</comment>
<dbReference type="AlphaFoldDB" id="A0A0F4G484"/>
<dbReference type="PANTHER" id="PTHR45649:SF23">
    <property type="entry name" value="TRANSPORTER, PUTATIVE (EUROFUNG)-RELATED"/>
    <property type="match status" value="1"/>
</dbReference>
<dbReference type="Gene3D" id="1.20.1740.10">
    <property type="entry name" value="Amino acid/polyamine transporter I"/>
    <property type="match status" value="1"/>
</dbReference>
<organism evidence="8 9">
    <name type="scientific">Zymoseptoria brevis</name>
    <dbReference type="NCBI Taxonomy" id="1047168"/>
    <lineage>
        <taxon>Eukaryota</taxon>
        <taxon>Fungi</taxon>
        <taxon>Dikarya</taxon>
        <taxon>Ascomycota</taxon>
        <taxon>Pezizomycotina</taxon>
        <taxon>Dothideomycetes</taxon>
        <taxon>Dothideomycetidae</taxon>
        <taxon>Mycosphaerellales</taxon>
        <taxon>Mycosphaerellaceae</taxon>
        <taxon>Zymoseptoria</taxon>
    </lineage>
</organism>
<dbReference type="OrthoDB" id="3900342at2759"/>
<keyword evidence="5 7" id="KW-0472">Membrane</keyword>
<keyword evidence="3 7" id="KW-0812">Transmembrane</keyword>
<keyword evidence="4 7" id="KW-1133">Transmembrane helix</keyword>
<keyword evidence="9" id="KW-1185">Reference proteome</keyword>
<dbReference type="InterPro" id="IPR002293">
    <property type="entry name" value="AA/rel_permease1"/>
</dbReference>
<feature type="transmembrane region" description="Helical" evidence="7">
    <location>
        <begin position="467"/>
        <end position="491"/>
    </location>
</feature>
<dbReference type="EMBL" id="LAFY01005861">
    <property type="protein sequence ID" value="KJX92148.1"/>
    <property type="molecule type" value="Genomic_DNA"/>
</dbReference>
<feature type="transmembrane region" description="Helical" evidence="7">
    <location>
        <begin position="222"/>
        <end position="243"/>
    </location>
</feature>
<comment type="caution">
    <text evidence="8">The sequence shown here is derived from an EMBL/GenBank/DDBJ whole genome shotgun (WGS) entry which is preliminary data.</text>
</comment>
<feature type="transmembrane region" description="Helical" evidence="7">
    <location>
        <begin position="433"/>
        <end position="455"/>
    </location>
</feature>
<evidence type="ECO:0000313" key="9">
    <source>
        <dbReference type="Proteomes" id="UP000033647"/>
    </source>
</evidence>
<dbReference type="Proteomes" id="UP000033647">
    <property type="component" value="Unassembled WGS sequence"/>
</dbReference>
<evidence type="ECO:0000256" key="3">
    <source>
        <dbReference type="ARBA" id="ARBA00022692"/>
    </source>
</evidence>
<gene>
    <name evidence="8" type="ORF">TI39_contig5906g00002</name>
</gene>
<feature type="transmembrane region" description="Helical" evidence="7">
    <location>
        <begin position="407"/>
        <end position="427"/>
    </location>
</feature>
<feature type="transmembrane region" description="Helical" evidence="7">
    <location>
        <begin position="190"/>
        <end position="210"/>
    </location>
</feature>
<feature type="transmembrane region" description="Helical" evidence="7">
    <location>
        <begin position="306"/>
        <end position="325"/>
    </location>
</feature>
<proteinExistence type="predicted"/>
<feature type="transmembrane region" description="Helical" evidence="7">
    <location>
        <begin position="63"/>
        <end position="84"/>
    </location>
</feature>
<protein>
    <submittedName>
        <fullName evidence="8">Amino acid permease like protein</fullName>
    </submittedName>
</protein>
<evidence type="ECO:0000256" key="4">
    <source>
        <dbReference type="ARBA" id="ARBA00022989"/>
    </source>
</evidence>
<keyword evidence="2" id="KW-0813">Transport</keyword>
<evidence type="ECO:0000256" key="5">
    <source>
        <dbReference type="ARBA" id="ARBA00023136"/>
    </source>
</evidence>
<accession>A0A0F4G484</accession>
<dbReference type="PIRSF" id="PIRSF006060">
    <property type="entry name" value="AA_transporter"/>
    <property type="match status" value="1"/>
</dbReference>
<feature type="region of interest" description="Disordered" evidence="6">
    <location>
        <begin position="1"/>
        <end position="23"/>
    </location>
</feature>
<evidence type="ECO:0000256" key="7">
    <source>
        <dbReference type="SAM" id="Phobius"/>
    </source>
</evidence>
<sequence>MDTKFDDSYAAMRNGSTGRKVSVASKEDFRRRISTRPEDAEQADELLAALGYTSELKRSRSTWGVAFMSFVLASVPYGLSTTLYYPLTGGGPATVIWGWVGVCALMGCVAISLGEITSVYPTAGGVYYQTFMLSPKNWRKMMAWITGWCFVLGNIIITLSVNFGTTLFIIGCVNIFQDGEGAGIWTPQPYQTWLVFVAITFVCNTVSALGNKWLPILDTCTIPFTFVGVLAIIVSVLAIAAGGRRDPSFGFGGFEPISGWTPPGWAFCIGLLHAAYATSATGMVVSMCEEVQKPATQVPKAMVGALFMNFCCGFIFLVPLCFVLPDLNVFPADVFAQPLPVILRFSIGNEAGAFILTVPIIILGVLCGTSCTTAASRCTWAFARDGAIPGSKRLGFERVNDKLGMPLNAMMLSMIIQIALALIYLGSTAAFNAFNGAGVIFLTLSYVIPVAISFFRGRSKTLVGAKYNLGIFGAFCNVASIAWCAFAIPLFCMPSFLPITKELMNYASVVFVAGIAASALSYVFYGRTHYSGPKVAEDLISD</sequence>
<feature type="transmembrane region" description="Helical" evidence="7">
    <location>
        <begin position="263"/>
        <end position="285"/>
    </location>
</feature>